<gene>
    <name evidence="2" type="ORF">Q9L58_001767</name>
</gene>
<feature type="compositionally biased region" description="Basic and acidic residues" evidence="1">
    <location>
        <begin position="554"/>
        <end position="569"/>
    </location>
</feature>
<evidence type="ECO:0000256" key="1">
    <source>
        <dbReference type="SAM" id="MobiDB-lite"/>
    </source>
</evidence>
<feature type="compositionally biased region" description="Polar residues" evidence="1">
    <location>
        <begin position="180"/>
        <end position="192"/>
    </location>
</feature>
<feature type="compositionally biased region" description="Low complexity" evidence="1">
    <location>
        <begin position="151"/>
        <end position="171"/>
    </location>
</feature>
<feature type="compositionally biased region" description="Basic and acidic residues" evidence="1">
    <location>
        <begin position="439"/>
        <end position="454"/>
    </location>
</feature>
<feature type="compositionally biased region" description="Low complexity" evidence="1">
    <location>
        <begin position="1074"/>
        <end position="1083"/>
    </location>
</feature>
<feature type="compositionally biased region" description="Polar residues" evidence="1">
    <location>
        <begin position="140"/>
        <end position="149"/>
    </location>
</feature>
<dbReference type="InterPro" id="IPR029063">
    <property type="entry name" value="SAM-dependent_MTases_sf"/>
</dbReference>
<feature type="compositionally biased region" description="Low complexity" evidence="1">
    <location>
        <begin position="197"/>
        <end position="206"/>
    </location>
</feature>
<feature type="compositionally biased region" description="Polar residues" evidence="1">
    <location>
        <begin position="75"/>
        <end position="86"/>
    </location>
</feature>
<keyword evidence="3" id="KW-1185">Reference proteome</keyword>
<protein>
    <recommendedName>
        <fullName evidence="4">Methyltransferase type 11 domain-containing protein</fullName>
    </recommendedName>
</protein>
<dbReference type="SUPFAM" id="SSF53335">
    <property type="entry name" value="S-adenosyl-L-methionine-dependent methyltransferases"/>
    <property type="match status" value="1"/>
</dbReference>
<feature type="compositionally biased region" description="Low complexity" evidence="1">
    <location>
        <begin position="91"/>
        <end position="111"/>
    </location>
</feature>
<feature type="compositionally biased region" description="Low complexity" evidence="1">
    <location>
        <begin position="1114"/>
        <end position="1129"/>
    </location>
</feature>
<name>A0ABR3GTP2_9PEZI</name>
<feature type="compositionally biased region" description="Polar residues" evidence="1">
    <location>
        <begin position="112"/>
        <end position="121"/>
    </location>
</feature>
<dbReference type="Proteomes" id="UP001447188">
    <property type="component" value="Unassembled WGS sequence"/>
</dbReference>
<dbReference type="EMBL" id="JBBBZM010000014">
    <property type="protein sequence ID" value="KAL0639087.1"/>
    <property type="molecule type" value="Genomic_DNA"/>
</dbReference>
<evidence type="ECO:0000313" key="2">
    <source>
        <dbReference type="EMBL" id="KAL0639087.1"/>
    </source>
</evidence>
<feature type="compositionally biased region" description="Low complexity" evidence="1">
    <location>
        <begin position="40"/>
        <end position="74"/>
    </location>
</feature>
<feature type="region of interest" description="Disordered" evidence="1">
    <location>
        <begin position="327"/>
        <end position="520"/>
    </location>
</feature>
<evidence type="ECO:0008006" key="4">
    <source>
        <dbReference type="Google" id="ProtNLM"/>
    </source>
</evidence>
<feature type="region of interest" description="Disordered" evidence="1">
    <location>
        <begin position="263"/>
        <end position="296"/>
    </location>
</feature>
<comment type="caution">
    <text evidence="2">The sequence shown here is derived from an EMBL/GenBank/DDBJ whole genome shotgun (WGS) entry which is preliminary data.</text>
</comment>
<feature type="compositionally biased region" description="Low complexity" evidence="1">
    <location>
        <begin position="475"/>
        <end position="509"/>
    </location>
</feature>
<feature type="region of interest" description="Disordered" evidence="1">
    <location>
        <begin position="691"/>
        <end position="729"/>
    </location>
</feature>
<organism evidence="2 3">
    <name type="scientific">Discina gigas</name>
    <dbReference type="NCBI Taxonomy" id="1032678"/>
    <lineage>
        <taxon>Eukaryota</taxon>
        <taxon>Fungi</taxon>
        <taxon>Dikarya</taxon>
        <taxon>Ascomycota</taxon>
        <taxon>Pezizomycotina</taxon>
        <taxon>Pezizomycetes</taxon>
        <taxon>Pezizales</taxon>
        <taxon>Discinaceae</taxon>
        <taxon>Discina</taxon>
    </lineage>
</organism>
<proteinExistence type="predicted"/>
<feature type="compositionally biased region" description="Low complexity" evidence="1">
    <location>
        <begin position="276"/>
        <end position="289"/>
    </location>
</feature>
<feature type="compositionally biased region" description="Pro residues" evidence="1">
    <location>
        <begin position="1084"/>
        <end position="1094"/>
    </location>
</feature>
<evidence type="ECO:0000313" key="3">
    <source>
        <dbReference type="Proteomes" id="UP001447188"/>
    </source>
</evidence>
<dbReference type="Gene3D" id="3.40.50.150">
    <property type="entry name" value="Vaccinia Virus protein VP39"/>
    <property type="match status" value="1"/>
</dbReference>
<feature type="compositionally biased region" description="Basic and acidic residues" evidence="1">
    <location>
        <begin position="402"/>
        <end position="419"/>
    </location>
</feature>
<feature type="compositionally biased region" description="Pro residues" evidence="1">
    <location>
        <begin position="595"/>
        <end position="606"/>
    </location>
</feature>
<accession>A0ABR3GTP2</accession>
<sequence length="1463" mass="156405">MTPVTALKPRTSPPTKSHPVFGGSLSPEKRARNVIRRKQSSTSSSFSLGTFRTGSTSSFNASTASLATSQSSVAGNSRNASQSSILGITMPPTSSSSRPPIHSKKTSSSSSNEIRSNQIPRIQTRDLPLEPPPSIGESAPDSSPSTRYTDSPGPFSYSPAPSSASSCSPGFGPVGYRMRQTPTPGPTRNNLDSVRESTTSTSSGSTIRATKDTEGEDQEAIGPWADSPIPMSPPFALDEPDYFSNHNPSAMASIPTTPFYSYNQSPRLDPIPSPSPLLLSAPSPAPGASSRRKVSISSATSFVRLGNHTSGLSTSSAPRGLGVSMPTAASLAKGRSKSLSGSAAFSLPQRGTRKDVVTPPMPSPGLPPRKNSAPAIRGATPAPRDPMTIQAGLAHRVMTSRGDNKERVVPISSARERSPTRTSPGKPKISFFGMRVRTKTNESLEEKNREEGRKGPAAGTGHEGYSAFTKRSTSRGRSGSTTSGSADRSGSASSTATGSWGRAAGAGSRRGSESKEPADEYLRGRLKPVVIAGGGEVIENYNLAGAGEPMMRTGSDESSKEKRSFEFGKRAHTPVMMSREGSSESRIGKRNVATPNPPPSPAPSDAPPKKKGWNFLKRTETSIQRQATPAPPTTPAPIMTKLKVQTVKRPAHYLVALGPEEQREAAQLAEQMQRQRWANNNYASTLRQQHHVHASKPSNASSILLPASPLPPPTPVKTTTPVPITPAPAPLTPPAPLTVPVPPAAPAPLTAPAPVAGPVPTSTGEQAKKEIRQAKANERKRLQTVGRIPAPGYKRNLSQGKIEIPSALAPITAPANPARIRMQLLAPINTQVIRGDINSTDMLTAPPRIGQPFEEDFRRANKEFQVNWDGYGLVPTPTTARLIPGGKRAFDFDPLDVSATQRQENQILTPIDDTPVTSTTIKAWPIQTSSAVTPTLAPDVVLEEDDIWSEYDDLLYNDDMFLETQAVGIQGRTRSTTSSLGSPFQYADLCSAFPELLENKEVEETLPVDLEDMSLYPEDSPTLSPALPTMIIATASPIGEPLAPDYPLFSPSTPFSVSSFIGSYGDRDSLNSQASLPSLGLPPASSPPAVPGPPMTLDAQQKQKEKAKTHKSKGSNGSSGSNLSSSSHGSEIDASEDEMKVRLWALKTSKWLSFNKVLVSPAHEMMESINANVGPRASGGGRVLVVDGLGTDDWSFYCALSYPRAKVYNLSPTLSANPNGIPPSPSTPRPPNHQNIHHPDFGVMFPFPGGFFNVISFRFLPSPSDSSLSFILSECKRVLEPGGYLEVTMLDAELVDMGVKTKKAVNLVKAIMERESSPSSPDRRPSSEKVLKILQRRGFEDINKCFVGLPAVAPPEDLATATNATTDTVTSQLQPQQSQAEKEAETMGVAVMASVGRWWYTRCYERIITAEGEVMRRSMWNDKTLLRECGMRKTAFKMLVAHARKPLKSPAAIVREKTGAGVV</sequence>
<feature type="region of interest" description="Disordered" evidence="1">
    <location>
        <begin position="1"/>
        <end position="249"/>
    </location>
</feature>
<feature type="region of interest" description="Disordered" evidence="1">
    <location>
        <begin position="546"/>
        <end position="612"/>
    </location>
</feature>
<feature type="region of interest" description="Disordered" evidence="1">
    <location>
        <begin position="1071"/>
        <end position="1134"/>
    </location>
</feature>
<feature type="compositionally biased region" description="Basic and acidic residues" evidence="1">
    <location>
        <begin position="510"/>
        <end position="520"/>
    </location>
</feature>
<reference evidence="2 3" key="1">
    <citation type="submission" date="2024-02" db="EMBL/GenBank/DDBJ databases">
        <title>Discinaceae phylogenomics.</title>
        <authorList>
            <person name="Dirks A.C."/>
            <person name="James T.Y."/>
        </authorList>
    </citation>
    <scope>NUCLEOTIDE SEQUENCE [LARGE SCALE GENOMIC DNA]</scope>
    <source>
        <strain evidence="2 3">ACD0624</strain>
    </source>
</reference>